<dbReference type="InterPro" id="IPR013249">
    <property type="entry name" value="RNA_pol_sigma70_r4_t2"/>
</dbReference>
<evidence type="ECO:0000256" key="1">
    <source>
        <dbReference type="ARBA" id="ARBA00010641"/>
    </source>
</evidence>
<dbReference type="InterPro" id="IPR007627">
    <property type="entry name" value="RNA_pol_sigma70_r2"/>
</dbReference>
<feature type="region of interest" description="Disordered" evidence="6">
    <location>
        <begin position="1"/>
        <end position="26"/>
    </location>
</feature>
<feature type="domain" description="RNA polymerase sigma-70 region 2" evidence="7">
    <location>
        <begin position="62"/>
        <end position="130"/>
    </location>
</feature>
<dbReference type="InterPro" id="IPR036388">
    <property type="entry name" value="WH-like_DNA-bd_sf"/>
</dbReference>
<dbReference type="InterPro" id="IPR013324">
    <property type="entry name" value="RNA_pol_sigma_r3/r4-like"/>
</dbReference>
<feature type="domain" description="RNA polymerase sigma factor 70 region 4 type 2" evidence="8">
    <location>
        <begin position="161"/>
        <end position="209"/>
    </location>
</feature>
<evidence type="ECO:0000259" key="8">
    <source>
        <dbReference type="Pfam" id="PF08281"/>
    </source>
</evidence>
<evidence type="ECO:0000256" key="5">
    <source>
        <dbReference type="ARBA" id="ARBA00023163"/>
    </source>
</evidence>
<dbReference type="PANTHER" id="PTHR43133:SF8">
    <property type="entry name" value="RNA POLYMERASE SIGMA FACTOR HI_1459-RELATED"/>
    <property type="match status" value="1"/>
</dbReference>
<evidence type="ECO:0000256" key="4">
    <source>
        <dbReference type="ARBA" id="ARBA00023125"/>
    </source>
</evidence>
<organism evidence="9 10">
    <name type="scientific">Paenarthrobacter histidinolovorans</name>
    <dbReference type="NCBI Taxonomy" id="43664"/>
    <lineage>
        <taxon>Bacteria</taxon>
        <taxon>Bacillati</taxon>
        <taxon>Actinomycetota</taxon>
        <taxon>Actinomycetes</taxon>
        <taxon>Micrococcales</taxon>
        <taxon>Micrococcaceae</taxon>
        <taxon>Paenarthrobacter</taxon>
    </lineage>
</organism>
<dbReference type="Pfam" id="PF04542">
    <property type="entry name" value="Sigma70_r2"/>
    <property type="match status" value="1"/>
</dbReference>
<dbReference type="Pfam" id="PF08281">
    <property type="entry name" value="Sigma70_r4_2"/>
    <property type="match status" value="1"/>
</dbReference>
<feature type="compositionally biased region" description="Acidic residues" evidence="6">
    <location>
        <begin position="134"/>
        <end position="148"/>
    </location>
</feature>
<dbReference type="PANTHER" id="PTHR43133">
    <property type="entry name" value="RNA POLYMERASE ECF-TYPE SIGMA FACTO"/>
    <property type="match status" value="1"/>
</dbReference>
<keyword evidence="3" id="KW-0731">Sigma factor</keyword>
<evidence type="ECO:0000256" key="3">
    <source>
        <dbReference type="ARBA" id="ARBA00023082"/>
    </source>
</evidence>
<dbReference type="InterPro" id="IPR039425">
    <property type="entry name" value="RNA_pol_sigma-70-like"/>
</dbReference>
<dbReference type="InterPro" id="IPR013325">
    <property type="entry name" value="RNA_pol_sigma_r2"/>
</dbReference>
<comment type="similarity">
    <text evidence="1">Belongs to the sigma-70 factor family. ECF subfamily.</text>
</comment>
<evidence type="ECO:0000259" key="7">
    <source>
        <dbReference type="Pfam" id="PF04542"/>
    </source>
</evidence>
<reference evidence="9 10" key="1">
    <citation type="submission" date="2024-10" db="EMBL/GenBank/DDBJ databases">
        <title>Novel secondary metabolite-producing bacteria for plant disease control.</title>
        <authorList>
            <person name="Chevrette M."/>
        </authorList>
    </citation>
    <scope>NUCLEOTIDE SEQUENCE [LARGE SCALE GENOMIC DNA]</scope>
    <source>
        <strain evidence="9 10">J30 TE3557</strain>
    </source>
</reference>
<dbReference type="EMBL" id="JBIYEW010000002">
    <property type="protein sequence ID" value="MFK4637181.1"/>
    <property type="molecule type" value="Genomic_DNA"/>
</dbReference>
<dbReference type="SUPFAM" id="SSF88946">
    <property type="entry name" value="Sigma2 domain of RNA polymerase sigma factors"/>
    <property type="match status" value="1"/>
</dbReference>
<dbReference type="InterPro" id="IPR014284">
    <property type="entry name" value="RNA_pol_sigma-70_dom"/>
</dbReference>
<keyword evidence="10" id="KW-1185">Reference proteome</keyword>
<evidence type="ECO:0000256" key="6">
    <source>
        <dbReference type="SAM" id="MobiDB-lite"/>
    </source>
</evidence>
<gene>
    <name evidence="9" type="ORF">ABIA52_000070</name>
</gene>
<feature type="region of interest" description="Disordered" evidence="6">
    <location>
        <begin position="127"/>
        <end position="150"/>
    </location>
</feature>
<dbReference type="RefSeq" id="WP_404593166.1">
    <property type="nucleotide sequence ID" value="NZ_JBIYEW010000002.1"/>
</dbReference>
<evidence type="ECO:0000313" key="9">
    <source>
        <dbReference type="EMBL" id="MFK4637181.1"/>
    </source>
</evidence>
<sequence>MNDTDVDNPRNRGQLAGQDTNGATGVQDAEPVVAAQVPVLVGEEAELLSGVRAGDTSAMSMLYERYRAPGLRFIRSLMSGSQEAEDVFHEAFTKAVSAIRNGFGPSDVFGAYLNTAIKSVVNTLWSQQRKEQPTPDDDMNAESAEDPGLDNALSLGEHEHILVAMRSLPARWREVLWYSEVMGATPREIAPIMGISSNAVSALRIRARAGLRAAYASKAKQ</sequence>
<keyword evidence="5" id="KW-0804">Transcription</keyword>
<name>A0ABW8N0P6_9MICC</name>
<dbReference type="Gene3D" id="1.10.10.10">
    <property type="entry name" value="Winged helix-like DNA-binding domain superfamily/Winged helix DNA-binding domain"/>
    <property type="match status" value="1"/>
</dbReference>
<accession>A0ABW8N0P6</accession>
<dbReference type="NCBIfam" id="TIGR02937">
    <property type="entry name" value="sigma70-ECF"/>
    <property type="match status" value="1"/>
</dbReference>
<comment type="caution">
    <text evidence="9">The sequence shown here is derived from an EMBL/GenBank/DDBJ whole genome shotgun (WGS) entry which is preliminary data.</text>
</comment>
<dbReference type="SUPFAM" id="SSF88659">
    <property type="entry name" value="Sigma3 and sigma4 domains of RNA polymerase sigma factors"/>
    <property type="match status" value="1"/>
</dbReference>
<keyword evidence="4" id="KW-0238">DNA-binding</keyword>
<dbReference type="Proteomes" id="UP001620520">
    <property type="component" value="Unassembled WGS sequence"/>
</dbReference>
<evidence type="ECO:0000313" key="10">
    <source>
        <dbReference type="Proteomes" id="UP001620520"/>
    </source>
</evidence>
<keyword evidence="2" id="KW-0805">Transcription regulation</keyword>
<proteinExistence type="inferred from homology"/>
<evidence type="ECO:0000256" key="2">
    <source>
        <dbReference type="ARBA" id="ARBA00023015"/>
    </source>
</evidence>
<protein>
    <submittedName>
        <fullName evidence="9">RNA polymerase sigma factor (Sigma-70 family)</fullName>
    </submittedName>
</protein>
<dbReference type="Gene3D" id="1.10.1740.10">
    <property type="match status" value="1"/>
</dbReference>